<dbReference type="OrthoDB" id="4423658at2"/>
<dbReference type="RefSeq" id="WP_042529867.1">
    <property type="nucleotide sequence ID" value="NZ_CP010827.1"/>
</dbReference>
<reference evidence="2 3" key="1">
    <citation type="journal article" date="2015" name="Genome Announc.">
        <title>Complete Genome Sequence and Annotation of Corynebacterium singulare DSM 44357, Isolated from a Human Semen Specimen.</title>
        <authorList>
            <person name="Merten M."/>
            <person name="Brinkrolf K."/>
            <person name="Albersmeier A."/>
            <person name="Kutter Y."/>
            <person name="Ruckert C."/>
            <person name="Tauch A."/>
        </authorList>
    </citation>
    <scope>NUCLEOTIDE SEQUENCE [LARGE SCALE GENOMIC DNA]</scope>
    <source>
        <strain evidence="2">IBS B52218</strain>
    </source>
</reference>
<name>A0A0B6F1K0_9CORY</name>
<dbReference type="Proteomes" id="UP000031890">
    <property type="component" value="Chromosome"/>
</dbReference>
<sequence length="125" mass="13760">MITKSQTASSVKKIEALRQEREQKEAEEAQKVEEFKRQLGEVLYACAYEPSSKWSKFRGGSVRELFAEIGIREAPSREASEGHEGAPRGGTQEPIKAPQSIQRTPQSQMNPAAGPKHAGHFGPQA</sequence>
<dbReference type="STRING" id="161899.CSING_03970"/>
<accession>A0A0B6F1K0</accession>
<feature type="region of interest" description="Disordered" evidence="1">
    <location>
        <begin position="1"/>
        <end position="30"/>
    </location>
</feature>
<dbReference type="KEGG" id="csx:CSING_03970"/>
<feature type="compositionally biased region" description="Basic and acidic residues" evidence="1">
    <location>
        <begin position="72"/>
        <end position="86"/>
    </location>
</feature>
<feature type="compositionally biased region" description="Polar residues" evidence="1">
    <location>
        <begin position="99"/>
        <end position="110"/>
    </location>
</feature>
<organism evidence="2 3">
    <name type="scientific">Corynebacterium singulare</name>
    <dbReference type="NCBI Taxonomy" id="161899"/>
    <lineage>
        <taxon>Bacteria</taxon>
        <taxon>Bacillati</taxon>
        <taxon>Actinomycetota</taxon>
        <taxon>Actinomycetes</taxon>
        <taxon>Mycobacteriales</taxon>
        <taxon>Corynebacteriaceae</taxon>
        <taxon>Corynebacterium</taxon>
    </lineage>
</organism>
<dbReference type="EMBL" id="CP010827">
    <property type="protein sequence ID" value="AJI78340.1"/>
    <property type="molecule type" value="Genomic_DNA"/>
</dbReference>
<protein>
    <submittedName>
        <fullName evidence="2">Uncharacterized protein</fullName>
    </submittedName>
</protein>
<evidence type="ECO:0000256" key="1">
    <source>
        <dbReference type="SAM" id="MobiDB-lite"/>
    </source>
</evidence>
<evidence type="ECO:0000313" key="2">
    <source>
        <dbReference type="EMBL" id="AJI78340.1"/>
    </source>
</evidence>
<dbReference type="HOGENOM" id="CLU_1988903_0_0_11"/>
<feature type="compositionally biased region" description="Polar residues" evidence="1">
    <location>
        <begin position="1"/>
        <end position="10"/>
    </location>
</feature>
<feature type="region of interest" description="Disordered" evidence="1">
    <location>
        <begin position="72"/>
        <end position="125"/>
    </location>
</feature>
<dbReference type="AlphaFoldDB" id="A0A0B6F1K0"/>
<evidence type="ECO:0000313" key="3">
    <source>
        <dbReference type="Proteomes" id="UP000031890"/>
    </source>
</evidence>
<feature type="compositionally biased region" description="Basic and acidic residues" evidence="1">
    <location>
        <begin position="12"/>
        <end position="30"/>
    </location>
</feature>
<proteinExistence type="predicted"/>
<gene>
    <name evidence="2" type="ORF">CSING_03970</name>
</gene>